<evidence type="ECO:0000313" key="5">
    <source>
        <dbReference type="EMBL" id="CAI9104624.1"/>
    </source>
</evidence>
<dbReference type="InterPro" id="IPR037175">
    <property type="entry name" value="KFase_sf"/>
</dbReference>
<comment type="subcellular location">
    <subcellularLocation>
        <location evidence="1">Secreted</location>
        <location evidence="1">Extracellular space</location>
        <location evidence="1">Extracellular matrix</location>
    </subcellularLocation>
</comment>
<dbReference type="Gene3D" id="3.50.30.50">
    <property type="entry name" value="Putative cyclase"/>
    <property type="match status" value="1"/>
</dbReference>
<evidence type="ECO:0000256" key="3">
    <source>
        <dbReference type="ARBA" id="ARBA00022530"/>
    </source>
</evidence>
<dbReference type="PANTHER" id="PTHR31118">
    <property type="entry name" value="CYCLASE-LIKE PROTEIN 2"/>
    <property type="match status" value="1"/>
</dbReference>
<reference evidence="5" key="1">
    <citation type="submission" date="2023-03" db="EMBL/GenBank/DDBJ databases">
        <authorList>
            <person name="Julca I."/>
        </authorList>
    </citation>
    <scope>NUCLEOTIDE SEQUENCE</scope>
</reference>
<accession>A0AAV1D9U9</accession>
<dbReference type="EMBL" id="OX459121">
    <property type="protein sequence ID" value="CAI9104624.1"/>
    <property type="molecule type" value="Genomic_DNA"/>
</dbReference>
<gene>
    <name evidence="5" type="ORF">OLC1_LOCUS13519</name>
</gene>
<evidence type="ECO:0000256" key="1">
    <source>
        <dbReference type="ARBA" id="ARBA00004498"/>
    </source>
</evidence>
<dbReference type="AlphaFoldDB" id="A0AAV1D9U9"/>
<dbReference type="Pfam" id="PF04199">
    <property type="entry name" value="Cyclase"/>
    <property type="match status" value="1"/>
</dbReference>
<comment type="similarity">
    <text evidence="2">Belongs to the Cyclase 1 superfamily.</text>
</comment>
<name>A0AAV1D9U9_OLDCO</name>
<sequence>MMKMNSSCRGRRVLLVIISFGLFFMKPTEAGRTIIDITHTYNNIISVWGDVDGSKPIIHEQDGHSFQTGEFTLGTHWGTHVDSPQHLLSLKKNPISAINLDLQTLIGPVLVVRIPTGVRNINAQVLRDLDLPIGLERVIFKTDNTDRRLMNQIPFEWNYTGLVPDAAAWLAQNTTLKFIGLDYMSVAAYDYVVPVHDILLNKPGVIPVECLNLEGVEPGYYDVYCLPIKVAMEAAPVRCILMK</sequence>
<dbReference type="InterPro" id="IPR007325">
    <property type="entry name" value="KFase/CYL"/>
</dbReference>
<dbReference type="Proteomes" id="UP001161247">
    <property type="component" value="Chromosome 4"/>
</dbReference>
<proteinExistence type="inferred from homology"/>
<feature type="chain" id="PRO_5043673432" evidence="4">
    <location>
        <begin position="31"/>
        <end position="243"/>
    </location>
</feature>
<organism evidence="5 6">
    <name type="scientific">Oldenlandia corymbosa var. corymbosa</name>
    <dbReference type="NCBI Taxonomy" id="529605"/>
    <lineage>
        <taxon>Eukaryota</taxon>
        <taxon>Viridiplantae</taxon>
        <taxon>Streptophyta</taxon>
        <taxon>Embryophyta</taxon>
        <taxon>Tracheophyta</taxon>
        <taxon>Spermatophyta</taxon>
        <taxon>Magnoliopsida</taxon>
        <taxon>eudicotyledons</taxon>
        <taxon>Gunneridae</taxon>
        <taxon>Pentapetalae</taxon>
        <taxon>asterids</taxon>
        <taxon>lamiids</taxon>
        <taxon>Gentianales</taxon>
        <taxon>Rubiaceae</taxon>
        <taxon>Rubioideae</taxon>
        <taxon>Spermacoceae</taxon>
        <taxon>Hedyotis-Oldenlandia complex</taxon>
        <taxon>Oldenlandia</taxon>
    </lineage>
</organism>
<keyword evidence="3" id="KW-0272">Extracellular matrix</keyword>
<protein>
    <submittedName>
        <fullName evidence="5">OLC1v1003330C1</fullName>
    </submittedName>
</protein>
<dbReference type="PANTHER" id="PTHR31118:SF12">
    <property type="entry name" value="CYCLASE-LIKE PROTEIN 2"/>
    <property type="match status" value="1"/>
</dbReference>
<keyword evidence="6" id="KW-1185">Reference proteome</keyword>
<keyword evidence="3" id="KW-0964">Secreted</keyword>
<evidence type="ECO:0000313" key="6">
    <source>
        <dbReference type="Proteomes" id="UP001161247"/>
    </source>
</evidence>
<evidence type="ECO:0000256" key="2">
    <source>
        <dbReference type="ARBA" id="ARBA00007865"/>
    </source>
</evidence>
<dbReference type="GO" id="GO:0019441">
    <property type="term" value="P:L-tryptophan catabolic process to kynurenine"/>
    <property type="evidence" value="ECO:0007669"/>
    <property type="project" value="InterPro"/>
</dbReference>
<dbReference type="SUPFAM" id="SSF102198">
    <property type="entry name" value="Putative cyclase"/>
    <property type="match status" value="1"/>
</dbReference>
<keyword evidence="4" id="KW-0732">Signal</keyword>
<dbReference type="GO" id="GO:0004061">
    <property type="term" value="F:arylformamidase activity"/>
    <property type="evidence" value="ECO:0007669"/>
    <property type="project" value="InterPro"/>
</dbReference>
<feature type="signal peptide" evidence="4">
    <location>
        <begin position="1"/>
        <end position="30"/>
    </location>
</feature>
<evidence type="ECO:0000256" key="4">
    <source>
        <dbReference type="SAM" id="SignalP"/>
    </source>
</evidence>